<reference evidence="3" key="1">
    <citation type="journal article" date="2014" name="Proc. Natl. Acad. Sci. U.S.A.">
        <title>Extensive sampling of basidiomycete genomes demonstrates inadequacy of the white-rot/brown-rot paradigm for wood decay fungi.</title>
        <authorList>
            <person name="Riley R."/>
            <person name="Salamov A.A."/>
            <person name="Brown D.W."/>
            <person name="Nagy L.G."/>
            <person name="Floudas D."/>
            <person name="Held B.W."/>
            <person name="Levasseur A."/>
            <person name="Lombard V."/>
            <person name="Morin E."/>
            <person name="Otillar R."/>
            <person name="Lindquist E.A."/>
            <person name="Sun H."/>
            <person name="LaButti K.M."/>
            <person name="Schmutz J."/>
            <person name="Jabbour D."/>
            <person name="Luo H."/>
            <person name="Baker S.E."/>
            <person name="Pisabarro A.G."/>
            <person name="Walton J.D."/>
            <person name="Blanchette R.A."/>
            <person name="Henrissat B."/>
            <person name="Martin F."/>
            <person name="Cullen D."/>
            <person name="Hibbett D.S."/>
            <person name="Grigoriev I.V."/>
        </authorList>
    </citation>
    <scope>NUCLEOTIDE SEQUENCE [LARGE SCALE GENOMIC DNA]</scope>
    <source>
        <strain evidence="3">MUCL 33604</strain>
    </source>
</reference>
<dbReference type="Proteomes" id="UP000027265">
    <property type="component" value="Unassembled WGS sequence"/>
</dbReference>
<dbReference type="PROSITE" id="PS50879">
    <property type="entry name" value="RNASE_H_1"/>
    <property type="match status" value="1"/>
</dbReference>
<dbReference type="InterPro" id="IPR002156">
    <property type="entry name" value="RNaseH_domain"/>
</dbReference>
<feature type="non-terminal residue" evidence="2">
    <location>
        <position position="98"/>
    </location>
</feature>
<dbReference type="AlphaFoldDB" id="A0A067PKG3"/>
<dbReference type="InterPro" id="IPR036397">
    <property type="entry name" value="RNaseH_sf"/>
</dbReference>
<dbReference type="InParanoid" id="A0A067PKG3"/>
<dbReference type="STRING" id="933084.A0A067PKG3"/>
<protein>
    <recommendedName>
        <fullName evidence="1">RNase H type-1 domain-containing protein</fullName>
    </recommendedName>
</protein>
<dbReference type="SUPFAM" id="SSF53098">
    <property type="entry name" value="Ribonuclease H-like"/>
    <property type="match status" value="1"/>
</dbReference>
<dbReference type="Pfam" id="PF00075">
    <property type="entry name" value="RNase_H"/>
    <property type="match status" value="1"/>
</dbReference>
<organism evidence="2 3">
    <name type="scientific">Jaapia argillacea MUCL 33604</name>
    <dbReference type="NCBI Taxonomy" id="933084"/>
    <lineage>
        <taxon>Eukaryota</taxon>
        <taxon>Fungi</taxon>
        <taxon>Dikarya</taxon>
        <taxon>Basidiomycota</taxon>
        <taxon>Agaricomycotina</taxon>
        <taxon>Agaricomycetes</taxon>
        <taxon>Agaricomycetidae</taxon>
        <taxon>Jaapiales</taxon>
        <taxon>Jaapiaceae</taxon>
        <taxon>Jaapia</taxon>
    </lineage>
</organism>
<keyword evidence="3" id="KW-1185">Reference proteome</keyword>
<dbReference type="OrthoDB" id="3265515at2759"/>
<dbReference type="EMBL" id="KL197748">
    <property type="protein sequence ID" value="KDQ51477.1"/>
    <property type="molecule type" value="Genomic_DNA"/>
</dbReference>
<sequence length="98" mass="10867">DHTVYEAEAVGLVLGMELLSRERGVRMAELKIDNQVAIQGTLNLAFSFLSILDAFHGAVDRALRQHRELQLMIRWVPGHEGISGNERADTEAKEAARG</sequence>
<feature type="domain" description="RNase H type-1" evidence="1">
    <location>
        <begin position="1"/>
        <end position="97"/>
    </location>
</feature>
<dbReference type="CDD" id="cd09276">
    <property type="entry name" value="Rnase_HI_RT_non_LTR"/>
    <property type="match status" value="1"/>
</dbReference>
<accession>A0A067PKG3</accession>
<dbReference type="GO" id="GO:0004523">
    <property type="term" value="F:RNA-DNA hybrid ribonuclease activity"/>
    <property type="evidence" value="ECO:0007669"/>
    <property type="project" value="InterPro"/>
</dbReference>
<name>A0A067PKG3_9AGAM</name>
<evidence type="ECO:0000313" key="3">
    <source>
        <dbReference type="Proteomes" id="UP000027265"/>
    </source>
</evidence>
<dbReference type="InterPro" id="IPR012337">
    <property type="entry name" value="RNaseH-like_sf"/>
</dbReference>
<evidence type="ECO:0000259" key="1">
    <source>
        <dbReference type="PROSITE" id="PS50879"/>
    </source>
</evidence>
<gene>
    <name evidence="2" type="ORF">JAAARDRAFT_96555</name>
</gene>
<dbReference type="GO" id="GO:0003676">
    <property type="term" value="F:nucleic acid binding"/>
    <property type="evidence" value="ECO:0007669"/>
    <property type="project" value="InterPro"/>
</dbReference>
<evidence type="ECO:0000313" key="2">
    <source>
        <dbReference type="EMBL" id="KDQ51477.1"/>
    </source>
</evidence>
<feature type="non-terminal residue" evidence="2">
    <location>
        <position position="1"/>
    </location>
</feature>
<dbReference type="HOGENOM" id="CLU_000680_30_6_1"/>
<dbReference type="Gene3D" id="3.30.420.10">
    <property type="entry name" value="Ribonuclease H-like superfamily/Ribonuclease H"/>
    <property type="match status" value="1"/>
</dbReference>
<proteinExistence type="predicted"/>